<evidence type="ECO:0000313" key="1">
    <source>
        <dbReference type="EMBL" id="AKQ07629.1"/>
    </source>
</evidence>
<accession>A0A0H4TKZ7</accession>
<dbReference type="EMBL" id="KT184694">
    <property type="protein sequence ID" value="AKQ07629.1"/>
    <property type="molecule type" value="Genomic_DNA"/>
</dbReference>
<evidence type="ECO:0000313" key="2">
    <source>
        <dbReference type="Proteomes" id="UP000204421"/>
    </source>
</evidence>
<dbReference type="RefSeq" id="YP_009204151.1">
    <property type="nucleotide sequence ID" value="NC_028860.1"/>
</dbReference>
<proteinExistence type="predicted"/>
<dbReference type="GeneID" id="26630665"/>
<protein>
    <submittedName>
        <fullName evidence="1">Uncharacterized protein</fullName>
    </submittedName>
</protein>
<dbReference type="Proteomes" id="UP000204421">
    <property type="component" value="Segment"/>
</dbReference>
<gene>
    <name evidence="1" type="ORF">SEA_SMEADLEY_61</name>
</gene>
<organism evidence="1 2">
    <name type="scientific">Mycobacterium phage Smeadley</name>
    <dbReference type="NCBI Taxonomy" id="1673873"/>
    <lineage>
        <taxon>Viruses</taxon>
        <taxon>Duplodnaviria</taxon>
        <taxon>Heunggongvirae</taxon>
        <taxon>Uroviricota</taxon>
        <taxon>Caudoviricetes</taxon>
        <taxon>Fromanvirus</taxon>
        <taxon>Fromanvirus astro</taxon>
    </lineage>
</organism>
<sequence>MYDSFTMSCGCVIDYEIEEYWDYGYGGECVERYDLSNAQMNAPCAQHGGTDD</sequence>
<dbReference type="OrthoDB" id="39175at10239"/>
<name>A0A0H4TKZ7_9CAUD</name>
<dbReference type="KEGG" id="vg:26630665"/>
<reference evidence="1 2" key="1">
    <citation type="submission" date="2015-06" db="EMBL/GenBank/DDBJ databases">
        <authorList>
            <person name="Akther S."/>
            <person name="Anaya M."/>
            <person name="Carvajal B."/>
            <person name="Chen Y."/>
            <person name="Estrada B."/>
            <person name="Gedeon F."/>
            <person name="Golebiewska U.P."/>
            <person name="Gu W."/>
            <person name="Hernandez A."/>
            <person name="Islam T."/>
            <person name="Jin Y."/>
            <person name="Jung S.M.I.N."/>
            <person name="Nieves W."/>
            <person name="Patel N."/>
            <person name="Qu S."/>
            <person name="Sookdeo T."/>
            <person name="Tobar N."/>
            <person name="Victor W."/>
            <person name="Serrano M.G."/>
            <person name="Buck G."/>
            <person name="Lee V."/>
            <person name="Wang Y."/>
            <person name="Carvalho R."/>
            <person name="Voegtly L."/>
            <person name="Shi R."/>
            <person name="Duckworth R."/>
            <person name="Johnson A."/>
            <person name="Loviza R."/>
            <person name="Walstead R."/>
            <person name="Shah Z."/>
            <person name="Kiflezghi M."/>
            <person name="Wade K."/>
            <person name="Delesalle V.A."/>
            <person name="Bradley K.W."/>
            <person name="Asai D.J."/>
            <person name="Bowman C.A."/>
            <person name="Russell D.A."/>
            <person name="Pope W.H."/>
            <person name="Jacobs-Sera D."/>
            <person name="Hendrix R.W."/>
            <person name="Hatfull G.F."/>
        </authorList>
    </citation>
    <scope>NUCLEOTIDE SEQUENCE [LARGE SCALE GENOMIC DNA]</scope>
</reference>